<dbReference type="EMBL" id="JYNV01000060">
    <property type="protein sequence ID" value="KZM27685.1"/>
    <property type="molecule type" value="Genomic_DNA"/>
</dbReference>
<evidence type="ECO:0000256" key="7">
    <source>
        <dbReference type="ARBA" id="ARBA00049204"/>
    </source>
</evidence>
<dbReference type="InterPro" id="IPR019833">
    <property type="entry name" value="Mn/Fe_SOD_BS"/>
</dbReference>
<dbReference type="Pfam" id="PF00561">
    <property type="entry name" value="Abhydrolase_1"/>
    <property type="match status" value="1"/>
</dbReference>
<dbReference type="InterPro" id="IPR011251">
    <property type="entry name" value="Luciferase-like_dom"/>
</dbReference>
<dbReference type="EC" id="1.15.1.1" evidence="2"/>
<evidence type="ECO:0000256" key="2">
    <source>
        <dbReference type="ARBA" id="ARBA00012682"/>
    </source>
</evidence>
<dbReference type="Gene3D" id="2.30.110.10">
    <property type="entry name" value="Electron Transport, Fmn-binding Protein, Chain A"/>
    <property type="match status" value="1"/>
</dbReference>
<dbReference type="Gene3D" id="1.10.287.990">
    <property type="entry name" value="Fe,Mn superoxide dismutase (SOD) domain"/>
    <property type="match status" value="1"/>
</dbReference>
<organism evidence="9 10">
    <name type="scientific">Didymella rabiei</name>
    <name type="common">Chickpea ascochyta blight fungus</name>
    <name type="synonym">Mycosphaerella rabiei</name>
    <dbReference type="NCBI Taxonomy" id="5454"/>
    <lineage>
        <taxon>Eukaryota</taxon>
        <taxon>Fungi</taxon>
        <taxon>Dikarya</taxon>
        <taxon>Ascomycota</taxon>
        <taxon>Pezizomycotina</taxon>
        <taxon>Dothideomycetes</taxon>
        <taxon>Pleosporomycetidae</taxon>
        <taxon>Pleosporales</taxon>
        <taxon>Pleosporineae</taxon>
        <taxon>Didymellaceae</taxon>
        <taxon>Ascochyta</taxon>
    </lineage>
</organism>
<keyword evidence="4" id="KW-0479">Metal-binding</keyword>
<dbReference type="FunFam" id="3.55.40.20:FF:000004">
    <property type="entry name" value="Superoxide dismutase [Fe]"/>
    <property type="match status" value="1"/>
</dbReference>
<dbReference type="PANTHER" id="PTHR11404:SF6">
    <property type="entry name" value="SUPEROXIDE DISMUTASE [MN], MITOCHONDRIAL"/>
    <property type="match status" value="1"/>
</dbReference>
<dbReference type="GO" id="GO:0010181">
    <property type="term" value="F:FMN binding"/>
    <property type="evidence" value="ECO:0007669"/>
    <property type="project" value="InterPro"/>
</dbReference>
<dbReference type="InterPro" id="IPR050265">
    <property type="entry name" value="Fe/Mn_Superoxide_Dismutase"/>
</dbReference>
<keyword evidence="5" id="KW-0049">Antioxidant</keyword>
<dbReference type="InterPro" id="IPR019832">
    <property type="entry name" value="Mn/Fe_SOD_C"/>
</dbReference>
<evidence type="ECO:0000256" key="1">
    <source>
        <dbReference type="ARBA" id="ARBA00008714"/>
    </source>
</evidence>
<evidence type="ECO:0000259" key="8">
    <source>
        <dbReference type="SMART" id="SM00903"/>
    </source>
</evidence>
<dbReference type="STRING" id="5454.A0A163LD46"/>
<comment type="similarity">
    <text evidence="1">Belongs to the iron/manganese superoxide dismutase family.</text>
</comment>
<evidence type="ECO:0000256" key="5">
    <source>
        <dbReference type="ARBA" id="ARBA00022862"/>
    </source>
</evidence>
<gene>
    <name evidence="9" type="ORF">ST47_g1167</name>
</gene>
<dbReference type="Pfam" id="PF02777">
    <property type="entry name" value="Sod_Fe_C"/>
    <property type="match status" value="1"/>
</dbReference>
<dbReference type="Gene3D" id="3.40.50.1820">
    <property type="entry name" value="alpha/beta hydrolase"/>
    <property type="match status" value="1"/>
</dbReference>
<dbReference type="AlphaFoldDB" id="A0A163LD46"/>
<evidence type="ECO:0000313" key="10">
    <source>
        <dbReference type="Proteomes" id="UP000076837"/>
    </source>
</evidence>
<dbReference type="Pfam" id="PF00081">
    <property type="entry name" value="Sod_Fe_N"/>
    <property type="match status" value="1"/>
</dbReference>
<dbReference type="CDD" id="cd01097">
    <property type="entry name" value="Tetrahydromethanopterin_reductase"/>
    <property type="match status" value="1"/>
</dbReference>
<dbReference type="NCBIfam" id="TIGR03619">
    <property type="entry name" value="F420_Rv2161c"/>
    <property type="match status" value="1"/>
</dbReference>
<dbReference type="InterPro" id="IPR036661">
    <property type="entry name" value="Luciferase-like_sf"/>
</dbReference>
<dbReference type="PROSITE" id="PS00088">
    <property type="entry name" value="SOD_MN"/>
    <property type="match status" value="1"/>
</dbReference>
<comment type="caution">
    <text evidence="9">The sequence shown here is derived from an EMBL/GenBank/DDBJ whole genome shotgun (WGS) entry which is preliminary data.</text>
</comment>
<dbReference type="SUPFAM" id="SSF54719">
    <property type="entry name" value="Fe,Mn superoxide dismutase (SOD), C-terminal domain"/>
    <property type="match status" value="1"/>
</dbReference>
<dbReference type="Pfam" id="PF01613">
    <property type="entry name" value="Flavin_Reduct"/>
    <property type="match status" value="1"/>
</dbReference>
<dbReference type="InterPro" id="IPR001189">
    <property type="entry name" value="Mn/Fe_SOD"/>
</dbReference>
<evidence type="ECO:0000256" key="6">
    <source>
        <dbReference type="ARBA" id="ARBA00023002"/>
    </source>
</evidence>
<evidence type="ECO:0000313" key="9">
    <source>
        <dbReference type="EMBL" id="KZM27685.1"/>
    </source>
</evidence>
<sequence>MQQVTVFRRTIEGEPVRYGLSLFTSDRGIRPADAAKAAEANGFDAFYVPEHTHIPVSRDSDHPGTQSAELPDDRYMRTLDPWVALGTAASVTNTIRLGTSVALPLEHDPITLAKTIASLDHLSGGRVVFGVGFGWNAEELADHGVPPNKRRTALREYLEAMGELWSKEEASYDGQFVKYGPSWAWPKPVQKPRPPILLGGGGNEKTFKWIAKSADGWITTPIEQEIDGNVELLRKIWAEAGRVGEPEITVLAGKPDSEKLAHWEDIGVTEAMFGTPDKSPDEVVGYMERLAAKLGRATAAKPETEEGRGVTTKLVGTQSVSDDSVDAEPSIRNSFVEAFRNHPAGVSIITATGDDGPAGITSSSVISISADPAVLAFSLQSLRGSASVIASARSFVVHLANSANERLASTFATRGAVRFGDDMPWSFLSTGEPFLHGTGHALRAVPLNATTCGAAVIVTARVVDVIDPQHMKACHMTEYVLPELDYDYAALEPHISGEIMELHHSKHHATYVAGANSAIEQLAAAREDGTITAKAPLLSKNLAFHLGGHTNHSIFWKNLSPNGGERPEGELAAAIDEHFGTFDAFVNHFSAVATTLQGSGWAVLAYDTVGQRLVIEQLTDQQGNISIGIVPLLMLDMWEHAFYLQYKNVKADYVKAYWNVINWEDVAQPRHGGSVAELGFCTHEVDVCEGSGLIATWRPTLDTAARNAWGLSFGDGVEKTERTPSVLISEGPHRDLYRFGALWRPRGNPVLLVPPLAVSADCYDLRAGQSLAAHLLDGANTPYLLDYGTMRYSDRGMGFEAWVDDIIPEAIRTISDLHDGAPVSLIGWSLGGTMSLLTGSAHSDLPIASITAIGTPIDYTKIPAISPLRLIGKYTGDTPLTSATNLVGGLPAPLVQASYKVTALQREVLKPWFIMRNLHNTETLARMESIDKFMAAMPGYPGKAFQQICEQLMLGNNLFNDTVTLAGREIKLSALSVPVLAVGGTTDVIAPIASVEAITSVLTGAPSVRFEKAPGSHLGLVAGPTARDSTWAHIDEFLKENAPQLVSTS</sequence>
<dbReference type="Pfam" id="PF00296">
    <property type="entry name" value="Bac_luciferase"/>
    <property type="match status" value="1"/>
</dbReference>
<dbReference type="InterPro" id="IPR029058">
    <property type="entry name" value="AB_hydrolase_fold"/>
</dbReference>
<dbReference type="PRINTS" id="PR01703">
    <property type="entry name" value="MNSODISMTASE"/>
</dbReference>
<accession>A0A163LD46</accession>
<dbReference type="Gene3D" id="3.20.20.30">
    <property type="entry name" value="Luciferase-like domain"/>
    <property type="match status" value="1"/>
</dbReference>
<dbReference type="SUPFAM" id="SSF51679">
    <property type="entry name" value="Bacterial luciferase-like"/>
    <property type="match status" value="1"/>
</dbReference>
<dbReference type="GO" id="GO:0046872">
    <property type="term" value="F:metal ion binding"/>
    <property type="evidence" value="ECO:0007669"/>
    <property type="project" value="UniProtKB-KW"/>
</dbReference>
<dbReference type="InterPro" id="IPR019831">
    <property type="entry name" value="Mn/Fe_SOD_N"/>
</dbReference>
<dbReference type="InterPro" id="IPR012349">
    <property type="entry name" value="Split_barrel_FMN-bd"/>
</dbReference>
<dbReference type="FunFam" id="1.10.287.990:FF:000001">
    <property type="entry name" value="Superoxide dismutase"/>
    <property type="match status" value="1"/>
</dbReference>
<dbReference type="InterPro" id="IPR019921">
    <property type="entry name" value="Lucif-like_OxRdtase_Rv2161c"/>
</dbReference>
<dbReference type="InterPro" id="IPR036314">
    <property type="entry name" value="SOD_C_sf"/>
</dbReference>
<dbReference type="SUPFAM" id="SSF50475">
    <property type="entry name" value="FMN-binding split barrel"/>
    <property type="match status" value="1"/>
</dbReference>
<reference evidence="9 10" key="1">
    <citation type="journal article" date="2016" name="Sci. Rep.">
        <title>Draft genome sequencing and secretome analysis of fungal phytopathogen Ascochyta rabiei provides insight into the necrotrophic effector repertoire.</title>
        <authorList>
            <person name="Verma S."/>
            <person name="Gazara R.K."/>
            <person name="Nizam S."/>
            <person name="Parween S."/>
            <person name="Chattopadhyay D."/>
            <person name="Verma P.K."/>
        </authorList>
    </citation>
    <scope>NUCLEOTIDE SEQUENCE [LARGE SCALE GENOMIC DNA]</scope>
    <source>
        <strain evidence="9 10">ArDII</strain>
    </source>
</reference>
<dbReference type="InterPro" id="IPR036324">
    <property type="entry name" value="Mn/Fe_SOD_N_sf"/>
</dbReference>
<proteinExistence type="inferred from homology"/>
<feature type="domain" description="Flavin reductase like" evidence="8">
    <location>
        <begin position="339"/>
        <end position="471"/>
    </location>
</feature>
<keyword evidence="6" id="KW-0560">Oxidoreductase</keyword>
<dbReference type="SMART" id="SM00903">
    <property type="entry name" value="Flavin_Reduct"/>
    <property type="match status" value="1"/>
</dbReference>
<dbReference type="GO" id="GO:0004784">
    <property type="term" value="F:superoxide dismutase activity"/>
    <property type="evidence" value="ECO:0007669"/>
    <property type="project" value="UniProtKB-EC"/>
</dbReference>
<dbReference type="Gene3D" id="3.55.40.20">
    <property type="entry name" value="Iron/manganese superoxide dismutase, C-terminal domain"/>
    <property type="match status" value="1"/>
</dbReference>
<dbReference type="GO" id="GO:0016705">
    <property type="term" value="F:oxidoreductase activity, acting on paired donors, with incorporation or reduction of molecular oxygen"/>
    <property type="evidence" value="ECO:0007669"/>
    <property type="project" value="InterPro"/>
</dbReference>
<dbReference type="InterPro" id="IPR002563">
    <property type="entry name" value="Flavin_Rdtase-like_dom"/>
</dbReference>
<dbReference type="PANTHER" id="PTHR11404">
    <property type="entry name" value="SUPEROXIDE DISMUTASE 2"/>
    <property type="match status" value="1"/>
</dbReference>
<dbReference type="InterPro" id="IPR000073">
    <property type="entry name" value="AB_hydrolase_1"/>
</dbReference>
<evidence type="ECO:0000256" key="4">
    <source>
        <dbReference type="ARBA" id="ARBA00022723"/>
    </source>
</evidence>
<name>A0A163LD46_DIDRA</name>
<comment type="catalytic activity">
    <reaction evidence="7">
        <text>2 superoxide + 2 H(+) = H2O2 + O2</text>
        <dbReference type="Rhea" id="RHEA:20696"/>
        <dbReference type="ChEBI" id="CHEBI:15378"/>
        <dbReference type="ChEBI" id="CHEBI:15379"/>
        <dbReference type="ChEBI" id="CHEBI:16240"/>
        <dbReference type="ChEBI" id="CHEBI:18421"/>
        <dbReference type="EC" id="1.15.1.1"/>
    </reaction>
</comment>
<dbReference type="SUPFAM" id="SSF53474">
    <property type="entry name" value="alpha/beta-Hydrolases"/>
    <property type="match status" value="1"/>
</dbReference>
<protein>
    <recommendedName>
        <fullName evidence="3">Superoxide dismutase [Mn], mitochondrial</fullName>
        <ecNumber evidence="2">1.15.1.1</ecNumber>
    </recommendedName>
</protein>
<dbReference type="Proteomes" id="UP000076837">
    <property type="component" value="Unassembled WGS sequence"/>
</dbReference>
<keyword evidence="10" id="KW-1185">Reference proteome</keyword>
<dbReference type="SUPFAM" id="SSF46609">
    <property type="entry name" value="Fe,Mn superoxide dismutase (SOD), N-terminal domain"/>
    <property type="match status" value="1"/>
</dbReference>
<evidence type="ECO:0000256" key="3">
    <source>
        <dbReference type="ARBA" id="ARBA00014518"/>
    </source>
</evidence>